<comment type="cofactor">
    <cofactor evidence="6">
        <name>Mg(2+)</name>
        <dbReference type="ChEBI" id="CHEBI:18420"/>
    </cofactor>
    <text evidence="6">Binds 1 Mg(2+) ion per monomer.</text>
</comment>
<evidence type="ECO:0000256" key="5">
    <source>
        <dbReference type="ARBA" id="ARBA00048200"/>
    </source>
</evidence>
<evidence type="ECO:0000256" key="2">
    <source>
        <dbReference type="ARBA" id="ARBA00010944"/>
    </source>
</evidence>
<name>A0A9E7ZV88_9HYPH</name>
<protein>
    <recommendedName>
        <fullName evidence="4 6">dTDP-4-dehydrorhamnose reductase</fullName>
        <ecNumber evidence="3 6">1.1.1.133</ecNumber>
    </recommendedName>
</protein>
<dbReference type="SUPFAM" id="SSF51735">
    <property type="entry name" value="NAD(P)-binding Rossmann-fold domains"/>
    <property type="match status" value="1"/>
</dbReference>
<feature type="domain" description="RmlD-like substrate binding" evidence="7">
    <location>
        <begin position="3"/>
        <end position="164"/>
    </location>
</feature>
<dbReference type="PANTHER" id="PTHR10491">
    <property type="entry name" value="DTDP-4-DEHYDRORHAMNOSE REDUCTASE"/>
    <property type="match status" value="1"/>
</dbReference>
<evidence type="ECO:0000256" key="6">
    <source>
        <dbReference type="RuleBase" id="RU364082"/>
    </source>
</evidence>
<comment type="catalytic activity">
    <reaction evidence="5 6">
        <text>dTDP-beta-L-rhamnose + NADP(+) = dTDP-4-dehydro-beta-L-rhamnose + NADPH + H(+)</text>
        <dbReference type="Rhea" id="RHEA:21796"/>
        <dbReference type="ChEBI" id="CHEBI:15378"/>
        <dbReference type="ChEBI" id="CHEBI:57510"/>
        <dbReference type="ChEBI" id="CHEBI:57783"/>
        <dbReference type="ChEBI" id="CHEBI:58349"/>
        <dbReference type="ChEBI" id="CHEBI:62830"/>
        <dbReference type="EC" id="1.1.1.133"/>
    </reaction>
</comment>
<keyword evidence="6" id="KW-0560">Oxidoreductase</keyword>
<comment type="similarity">
    <text evidence="2 6">Belongs to the dTDP-4-dehydrorhamnose reductase family.</text>
</comment>
<comment type="function">
    <text evidence="6">Catalyzes the reduction of dTDP-6-deoxy-L-lyxo-4-hexulose to yield dTDP-L-rhamnose.</text>
</comment>
<organism evidence="8">
    <name type="scientific">Bosea sp. NBC_00436</name>
    <dbReference type="NCBI Taxonomy" id="2969620"/>
    <lineage>
        <taxon>Bacteria</taxon>
        <taxon>Pseudomonadati</taxon>
        <taxon>Pseudomonadota</taxon>
        <taxon>Alphaproteobacteria</taxon>
        <taxon>Hyphomicrobiales</taxon>
        <taxon>Boseaceae</taxon>
        <taxon>Bosea</taxon>
    </lineage>
</organism>
<proteinExistence type="inferred from homology"/>
<dbReference type="Gene3D" id="3.40.50.720">
    <property type="entry name" value="NAD(P)-binding Rossmann-like Domain"/>
    <property type="match status" value="1"/>
</dbReference>
<dbReference type="InterPro" id="IPR005913">
    <property type="entry name" value="dTDP_dehydrorham_reduct"/>
</dbReference>
<dbReference type="GO" id="GO:0005829">
    <property type="term" value="C:cytosol"/>
    <property type="evidence" value="ECO:0007669"/>
    <property type="project" value="TreeGrafter"/>
</dbReference>
<sequence>MSKVLVVGVSGMLGSAVYRLLSSSEGFSVTGTARSSTSLAALPRNDNARIVSGVEVMETDRLVRLFMEEHPDVVINCVGIIKQLSAAKDPLTSIAINSLLPHRLAELCELAGARLVQISTDCVFNGSRGGYREADFPDADDLYGRTKLLGEVDYPHAITLRTSIIGHEIGSAVSLVDWFLSQPGPVVKGYRKAIYTGLPTVELARVIRDFVIPQPQMCGLWQVASDPINKFDLLQLIAKTYGKSIEIVPDDAVAIDRSLDGSRFREEAGYIAPAWPELVARMHAAR</sequence>
<keyword evidence="6" id="KW-0521">NADP</keyword>
<evidence type="ECO:0000256" key="3">
    <source>
        <dbReference type="ARBA" id="ARBA00012929"/>
    </source>
</evidence>
<evidence type="ECO:0000259" key="7">
    <source>
        <dbReference type="Pfam" id="PF04321"/>
    </source>
</evidence>
<dbReference type="GO" id="GO:0008831">
    <property type="term" value="F:dTDP-4-dehydrorhamnose reductase activity"/>
    <property type="evidence" value="ECO:0007669"/>
    <property type="project" value="UniProtKB-EC"/>
</dbReference>
<reference evidence="8" key="1">
    <citation type="submission" date="2022-08" db="EMBL/GenBank/DDBJ databases">
        <title>Complete Genome Sequences of 2 Bosea sp. soil isolates.</title>
        <authorList>
            <person name="Alvarez Arevalo M."/>
            <person name="Sterndorff E.B."/>
            <person name="Faurdal D."/>
            <person name="Joergensen T.S."/>
            <person name="Weber T."/>
        </authorList>
    </citation>
    <scope>NUCLEOTIDE SEQUENCE</scope>
    <source>
        <strain evidence="8">NBC_00436</strain>
    </source>
</reference>
<evidence type="ECO:0000256" key="1">
    <source>
        <dbReference type="ARBA" id="ARBA00004781"/>
    </source>
</evidence>
<dbReference type="PANTHER" id="PTHR10491:SF4">
    <property type="entry name" value="METHIONINE ADENOSYLTRANSFERASE 2 SUBUNIT BETA"/>
    <property type="match status" value="1"/>
</dbReference>
<dbReference type="GO" id="GO:0019305">
    <property type="term" value="P:dTDP-rhamnose biosynthetic process"/>
    <property type="evidence" value="ECO:0007669"/>
    <property type="project" value="TreeGrafter"/>
</dbReference>
<evidence type="ECO:0000313" key="8">
    <source>
        <dbReference type="EMBL" id="UZF86977.1"/>
    </source>
</evidence>
<dbReference type="InterPro" id="IPR036291">
    <property type="entry name" value="NAD(P)-bd_dom_sf"/>
</dbReference>
<accession>A0A9E7ZV88</accession>
<dbReference type="CDD" id="cd05254">
    <property type="entry name" value="dTDP_HR_like_SDR_e"/>
    <property type="match status" value="1"/>
</dbReference>
<dbReference type="AlphaFoldDB" id="A0A9E7ZV88"/>
<dbReference type="EMBL" id="CP102774">
    <property type="protein sequence ID" value="UZF86977.1"/>
    <property type="molecule type" value="Genomic_DNA"/>
</dbReference>
<gene>
    <name evidence="8" type="ORF">NWE54_25020</name>
</gene>
<dbReference type="Pfam" id="PF04321">
    <property type="entry name" value="RmlD_sub_bind"/>
    <property type="match status" value="1"/>
</dbReference>
<dbReference type="InterPro" id="IPR029903">
    <property type="entry name" value="RmlD-like-bd"/>
</dbReference>
<evidence type="ECO:0000256" key="4">
    <source>
        <dbReference type="ARBA" id="ARBA00017099"/>
    </source>
</evidence>
<comment type="pathway">
    <text evidence="1 6">Carbohydrate biosynthesis; dTDP-L-rhamnose biosynthesis.</text>
</comment>
<dbReference type="EC" id="1.1.1.133" evidence="3 6"/>